<comment type="subcellular location">
    <subcellularLocation>
        <location evidence="1 8">Cell membrane</location>
        <topology evidence="1 8">Multi-pass membrane protein</topology>
    </subcellularLocation>
</comment>
<dbReference type="Gene3D" id="1.10.3720.10">
    <property type="entry name" value="MetI-like"/>
    <property type="match status" value="1"/>
</dbReference>
<name>A0A6N6VK41_9HYPH</name>
<keyword evidence="5 8" id="KW-0812">Transmembrane</keyword>
<dbReference type="AlphaFoldDB" id="A0A6N6VK41"/>
<keyword evidence="3 8" id="KW-0813">Transport</keyword>
<protein>
    <submittedName>
        <fullName evidence="10">ABC transporter permease subunit</fullName>
    </submittedName>
</protein>
<evidence type="ECO:0000259" key="9">
    <source>
        <dbReference type="PROSITE" id="PS50928"/>
    </source>
</evidence>
<dbReference type="PANTHER" id="PTHR42929:SF1">
    <property type="entry name" value="INNER MEMBRANE ABC TRANSPORTER PERMEASE PROTEIN YDCU-RELATED"/>
    <property type="match status" value="1"/>
</dbReference>
<dbReference type="Pfam" id="PF00528">
    <property type="entry name" value="BPD_transp_1"/>
    <property type="match status" value="1"/>
</dbReference>
<proteinExistence type="inferred from homology"/>
<dbReference type="InterPro" id="IPR035906">
    <property type="entry name" value="MetI-like_sf"/>
</dbReference>
<organism evidence="10 11">
    <name type="scientific">Parvibaculum sedimenti</name>
    <dbReference type="NCBI Taxonomy" id="2608632"/>
    <lineage>
        <taxon>Bacteria</taxon>
        <taxon>Pseudomonadati</taxon>
        <taxon>Pseudomonadota</taxon>
        <taxon>Alphaproteobacteria</taxon>
        <taxon>Hyphomicrobiales</taxon>
        <taxon>Parvibaculaceae</taxon>
        <taxon>Parvibaculum</taxon>
    </lineage>
</organism>
<evidence type="ECO:0000256" key="6">
    <source>
        <dbReference type="ARBA" id="ARBA00022989"/>
    </source>
</evidence>
<comment type="caution">
    <text evidence="10">The sequence shown here is derived from an EMBL/GenBank/DDBJ whole genome shotgun (WGS) entry which is preliminary data.</text>
</comment>
<dbReference type="PROSITE" id="PS50928">
    <property type="entry name" value="ABC_TM1"/>
    <property type="match status" value="1"/>
</dbReference>
<evidence type="ECO:0000256" key="8">
    <source>
        <dbReference type="RuleBase" id="RU363032"/>
    </source>
</evidence>
<dbReference type="GO" id="GO:0005886">
    <property type="term" value="C:plasma membrane"/>
    <property type="evidence" value="ECO:0007669"/>
    <property type="project" value="UniProtKB-SubCell"/>
</dbReference>
<evidence type="ECO:0000256" key="5">
    <source>
        <dbReference type="ARBA" id="ARBA00022692"/>
    </source>
</evidence>
<keyword evidence="7 8" id="KW-0472">Membrane</keyword>
<comment type="similarity">
    <text evidence="2">Belongs to the binding-protein-dependent transport system permease family. CysTW subfamily.</text>
</comment>
<dbReference type="CDD" id="cd06261">
    <property type="entry name" value="TM_PBP2"/>
    <property type="match status" value="1"/>
</dbReference>
<feature type="domain" description="ABC transmembrane type-1" evidence="9">
    <location>
        <begin position="80"/>
        <end position="285"/>
    </location>
</feature>
<dbReference type="PANTHER" id="PTHR42929">
    <property type="entry name" value="INNER MEMBRANE ABC TRANSPORTER PERMEASE PROTEIN YDCU-RELATED-RELATED"/>
    <property type="match status" value="1"/>
</dbReference>
<evidence type="ECO:0000256" key="2">
    <source>
        <dbReference type="ARBA" id="ARBA00007069"/>
    </source>
</evidence>
<feature type="transmembrane region" description="Helical" evidence="8">
    <location>
        <begin position="21"/>
        <end position="49"/>
    </location>
</feature>
<evidence type="ECO:0000256" key="3">
    <source>
        <dbReference type="ARBA" id="ARBA00022448"/>
    </source>
</evidence>
<dbReference type="EMBL" id="WESC01000005">
    <property type="protein sequence ID" value="KAB7740880.1"/>
    <property type="molecule type" value="Genomic_DNA"/>
</dbReference>
<sequence>MLSGAVRRVSVILWRKPGLSAGLLLAPPLGWFLLIYIAALAALFISAFWTTDSFTGEIDRTWTLSNFQAIFGSETYRLIALRTIFMAAAVTITDVILAFPFAYFMVRLASQRQRVALFTLVLVPLWSSYLARVYAWRLIFAHEGVLNWVLHGLGFQSIEIGYTNWAMWIVFSYIWLPFMIMPIYAALERIPYSLFEASLDLGAKAWRTFFKVILPLAMPGVVAGSIFSFSLTLGDYITPVLVGGPGSDFIGNVVYANVGIANNVPFAAAYASIPLVVMGLYLMAARRSGAFDVM</sequence>
<dbReference type="InterPro" id="IPR000515">
    <property type="entry name" value="MetI-like"/>
</dbReference>
<feature type="transmembrane region" description="Helical" evidence="8">
    <location>
        <begin position="79"/>
        <end position="103"/>
    </location>
</feature>
<gene>
    <name evidence="10" type="ORF">F2P47_06440</name>
</gene>
<evidence type="ECO:0000313" key="10">
    <source>
        <dbReference type="EMBL" id="KAB7740880.1"/>
    </source>
</evidence>
<accession>A0A6N6VK41</accession>
<evidence type="ECO:0000256" key="7">
    <source>
        <dbReference type="ARBA" id="ARBA00023136"/>
    </source>
</evidence>
<dbReference type="GO" id="GO:0055085">
    <property type="term" value="P:transmembrane transport"/>
    <property type="evidence" value="ECO:0007669"/>
    <property type="project" value="InterPro"/>
</dbReference>
<feature type="transmembrane region" description="Helical" evidence="8">
    <location>
        <begin position="208"/>
        <end position="231"/>
    </location>
</feature>
<feature type="transmembrane region" description="Helical" evidence="8">
    <location>
        <begin position="115"/>
        <end position="135"/>
    </location>
</feature>
<feature type="transmembrane region" description="Helical" evidence="8">
    <location>
        <begin position="165"/>
        <end position="187"/>
    </location>
</feature>
<keyword evidence="6 8" id="KW-1133">Transmembrane helix</keyword>
<reference evidence="10 11" key="1">
    <citation type="submission" date="2019-09" db="EMBL/GenBank/DDBJ databases">
        <title>Parvibaculum sedimenti sp. nov., isolated from sediment.</title>
        <authorList>
            <person name="Wang Y."/>
        </authorList>
    </citation>
    <scope>NUCLEOTIDE SEQUENCE [LARGE SCALE GENOMIC DNA]</scope>
    <source>
        <strain evidence="10 11">HXT-9</strain>
    </source>
</reference>
<feature type="transmembrane region" description="Helical" evidence="8">
    <location>
        <begin position="264"/>
        <end position="284"/>
    </location>
</feature>
<evidence type="ECO:0000313" key="11">
    <source>
        <dbReference type="Proteomes" id="UP000468901"/>
    </source>
</evidence>
<dbReference type="SUPFAM" id="SSF161098">
    <property type="entry name" value="MetI-like"/>
    <property type="match status" value="1"/>
</dbReference>
<keyword evidence="11" id="KW-1185">Reference proteome</keyword>
<dbReference type="Proteomes" id="UP000468901">
    <property type="component" value="Unassembled WGS sequence"/>
</dbReference>
<keyword evidence="4" id="KW-1003">Cell membrane</keyword>
<evidence type="ECO:0000256" key="4">
    <source>
        <dbReference type="ARBA" id="ARBA00022475"/>
    </source>
</evidence>
<evidence type="ECO:0000256" key="1">
    <source>
        <dbReference type="ARBA" id="ARBA00004651"/>
    </source>
</evidence>